<evidence type="ECO:0000256" key="8">
    <source>
        <dbReference type="ARBA" id="ARBA00023136"/>
    </source>
</evidence>
<dbReference type="RefSeq" id="WP_125694850.1">
    <property type="nucleotide sequence ID" value="NZ_JBHSSK010000015.1"/>
</dbReference>
<dbReference type="InterPro" id="IPR050095">
    <property type="entry name" value="ECF_ABC_transporter_ATP-bd"/>
</dbReference>
<gene>
    <name evidence="10" type="ORF">ACFP1G_05210</name>
</gene>
<evidence type="ECO:0000256" key="1">
    <source>
        <dbReference type="ARBA" id="ARBA00004202"/>
    </source>
</evidence>
<feature type="domain" description="ABC transporter" evidence="9">
    <location>
        <begin position="296"/>
        <end position="527"/>
    </location>
</feature>
<sequence length="552" mass="59651">MSELMSLKQVTFTYPAANRPALDGVDLHIASDDFMVIVGATGSGKTTLLRQLKPELVPAGDLTGTVQYQGRSIQKLSATESAQTIGVVAQDPVVQPVMATVIEELAFSLENVGVSASGMPGRIAEIANFLGLDQILHTPLQQLSGGQLQLVNLASVLVLHPAILLLDEPTAQLDPTTAQNFLNVLQQVHRELGITIVMSEHRLDRILPLANRLVIMEDGALLAAESVATGLRLMSQHDELASFVPAIPNFFVQQHLTGNQLPLTVATGRRMLSQQDVLFKLRSSTLSVKTFGAPLLTVAGVSFHYDQQAPTLRTIDITFATGIWVAILGKNGAGKSTLLSVLAGLRKPQHGKVRLGKQIIWKMKNSVLIRQVGLLSQHPIDQFTGLTVREELTAQSQLGNEPVNATAVTDWLAKLQLTAVADQNVFDLSGGQQQLVGLGLALITRPRLLLLDEPTKGLDPATKQVVGRLLETYRAAGVTIVMASHDVEFSAQFATHGTFMFDGQLTPVQPARKFFTTNFMATTAVSRLLRQWLQQALFSTDVERKGGANDQG</sequence>
<name>A0ABW1SRT8_9LACO</name>
<evidence type="ECO:0000256" key="6">
    <source>
        <dbReference type="ARBA" id="ARBA00022840"/>
    </source>
</evidence>
<dbReference type="CDD" id="cd03225">
    <property type="entry name" value="ABC_cobalt_CbiO_domain1"/>
    <property type="match status" value="2"/>
</dbReference>
<dbReference type="SMART" id="SM00382">
    <property type="entry name" value="AAA"/>
    <property type="match status" value="2"/>
</dbReference>
<keyword evidence="7" id="KW-1278">Translocase</keyword>
<dbReference type="PANTHER" id="PTHR43553">
    <property type="entry name" value="HEAVY METAL TRANSPORTER"/>
    <property type="match status" value="1"/>
</dbReference>
<proteinExistence type="inferred from homology"/>
<dbReference type="EMBL" id="JBHSSK010000015">
    <property type="protein sequence ID" value="MFC6206877.1"/>
    <property type="molecule type" value="Genomic_DNA"/>
</dbReference>
<keyword evidence="5" id="KW-0547">Nucleotide-binding</keyword>
<evidence type="ECO:0000259" key="9">
    <source>
        <dbReference type="PROSITE" id="PS50893"/>
    </source>
</evidence>
<dbReference type="PROSITE" id="PS00211">
    <property type="entry name" value="ABC_TRANSPORTER_1"/>
    <property type="match status" value="2"/>
</dbReference>
<dbReference type="InterPro" id="IPR017871">
    <property type="entry name" value="ABC_transporter-like_CS"/>
</dbReference>
<keyword evidence="8" id="KW-0472">Membrane</keyword>
<evidence type="ECO:0000313" key="10">
    <source>
        <dbReference type="EMBL" id="MFC6206877.1"/>
    </source>
</evidence>
<feature type="domain" description="ABC transporter" evidence="9">
    <location>
        <begin position="5"/>
        <end position="243"/>
    </location>
</feature>
<keyword evidence="4" id="KW-1003">Cell membrane</keyword>
<evidence type="ECO:0000256" key="7">
    <source>
        <dbReference type="ARBA" id="ARBA00022967"/>
    </source>
</evidence>
<keyword evidence="3" id="KW-0813">Transport</keyword>
<comment type="caution">
    <text evidence="10">The sequence shown here is derived from an EMBL/GenBank/DDBJ whole genome shotgun (WGS) entry which is preliminary data.</text>
</comment>
<keyword evidence="6 10" id="KW-0067">ATP-binding</keyword>
<evidence type="ECO:0000256" key="5">
    <source>
        <dbReference type="ARBA" id="ARBA00022741"/>
    </source>
</evidence>
<accession>A0ABW1SRT8</accession>
<dbReference type="GO" id="GO:0005524">
    <property type="term" value="F:ATP binding"/>
    <property type="evidence" value="ECO:0007669"/>
    <property type="project" value="UniProtKB-KW"/>
</dbReference>
<dbReference type="PROSITE" id="PS50893">
    <property type="entry name" value="ABC_TRANSPORTER_2"/>
    <property type="match status" value="2"/>
</dbReference>
<organism evidence="10 11">
    <name type="scientific">Levilactobacillus tongjiangensis</name>
    <dbReference type="NCBI Taxonomy" id="2486023"/>
    <lineage>
        <taxon>Bacteria</taxon>
        <taxon>Bacillati</taxon>
        <taxon>Bacillota</taxon>
        <taxon>Bacilli</taxon>
        <taxon>Lactobacillales</taxon>
        <taxon>Lactobacillaceae</taxon>
        <taxon>Levilactobacillus</taxon>
    </lineage>
</organism>
<dbReference type="Gene3D" id="3.40.50.300">
    <property type="entry name" value="P-loop containing nucleotide triphosphate hydrolases"/>
    <property type="match status" value="2"/>
</dbReference>
<dbReference type="SUPFAM" id="SSF52540">
    <property type="entry name" value="P-loop containing nucleoside triphosphate hydrolases"/>
    <property type="match status" value="2"/>
</dbReference>
<keyword evidence="11" id="KW-1185">Reference proteome</keyword>
<evidence type="ECO:0000256" key="2">
    <source>
        <dbReference type="ARBA" id="ARBA00005417"/>
    </source>
</evidence>
<dbReference type="Proteomes" id="UP001596254">
    <property type="component" value="Unassembled WGS sequence"/>
</dbReference>
<comment type="subcellular location">
    <subcellularLocation>
        <location evidence="1">Cell membrane</location>
        <topology evidence="1">Peripheral membrane protein</topology>
    </subcellularLocation>
</comment>
<comment type="similarity">
    <text evidence="2">Belongs to the ABC transporter superfamily.</text>
</comment>
<dbReference type="InterPro" id="IPR015856">
    <property type="entry name" value="ABC_transpr_CbiO/EcfA_su"/>
</dbReference>
<dbReference type="InterPro" id="IPR003593">
    <property type="entry name" value="AAA+_ATPase"/>
</dbReference>
<evidence type="ECO:0000313" key="11">
    <source>
        <dbReference type="Proteomes" id="UP001596254"/>
    </source>
</evidence>
<reference evidence="11" key="1">
    <citation type="journal article" date="2019" name="Int. J. Syst. Evol. Microbiol.">
        <title>The Global Catalogue of Microorganisms (GCM) 10K type strain sequencing project: providing services to taxonomists for standard genome sequencing and annotation.</title>
        <authorList>
            <consortium name="The Broad Institute Genomics Platform"/>
            <consortium name="The Broad Institute Genome Sequencing Center for Infectious Disease"/>
            <person name="Wu L."/>
            <person name="Ma J."/>
        </authorList>
    </citation>
    <scope>NUCLEOTIDE SEQUENCE [LARGE SCALE GENOMIC DNA]</scope>
    <source>
        <strain evidence="11">CCM 8905</strain>
    </source>
</reference>
<dbReference type="Pfam" id="PF00005">
    <property type="entry name" value="ABC_tran"/>
    <property type="match status" value="2"/>
</dbReference>
<dbReference type="InterPro" id="IPR003439">
    <property type="entry name" value="ABC_transporter-like_ATP-bd"/>
</dbReference>
<dbReference type="PANTHER" id="PTHR43553:SF24">
    <property type="entry name" value="ENERGY-COUPLING FACTOR TRANSPORTER ATP-BINDING PROTEIN ECFA1"/>
    <property type="match status" value="1"/>
</dbReference>
<evidence type="ECO:0000256" key="4">
    <source>
        <dbReference type="ARBA" id="ARBA00022475"/>
    </source>
</evidence>
<dbReference type="InterPro" id="IPR027417">
    <property type="entry name" value="P-loop_NTPase"/>
</dbReference>
<evidence type="ECO:0000256" key="3">
    <source>
        <dbReference type="ARBA" id="ARBA00022448"/>
    </source>
</evidence>
<protein>
    <submittedName>
        <fullName evidence="10">ABC transporter ATP-binding protein</fullName>
    </submittedName>
</protein>